<keyword evidence="2" id="KW-0472">Membrane</keyword>
<organism evidence="3 4">
    <name type="scientific">Thalictrum thalictroides</name>
    <name type="common">Rue-anemone</name>
    <name type="synonym">Anemone thalictroides</name>
    <dbReference type="NCBI Taxonomy" id="46969"/>
    <lineage>
        <taxon>Eukaryota</taxon>
        <taxon>Viridiplantae</taxon>
        <taxon>Streptophyta</taxon>
        <taxon>Embryophyta</taxon>
        <taxon>Tracheophyta</taxon>
        <taxon>Spermatophyta</taxon>
        <taxon>Magnoliopsida</taxon>
        <taxon>Ranunculales</taxon>
        <taxon>Ranunculaceae</taxon>
        <taxon>Thalictroideae</taxon>
        <taxon>Thalictrum</taxon>
    </lineage>
</organism>
<evidence type="ECO:0000256" key="1">
    <source>
        <dbReference type="SAM" id="MobiDB-lite"/>
    </source>
</evidence>
<proteinExistence type="predicted"/>
<comment type="caution">
    <text evidence="3">The sequence shown here is derived from an EMBL/GenBank/DDBJ whole genome shotgun (WGS) entry which is preliminary data.</text>
</comment>
<protein>
    <submittedName>
        <fullName evidence="3">Pam68 protein</fullName>
    </submittedName>
</protein>
<dbReference type="Pfam" id="PF11947">
    <property type="entry name" value="DUF3464"/>
    <property type="match status" value="1"/>
</dbReference>
<feature type="transmembrane region" description="Helical" evidence="2">
    <location>
        <begin position="123"/>
        <end position="143"/>
    </location>
</feature>
<dbReference type="AlphaFoldDB" id="A0A7J6WS17"/>
<keyword evidence="2" id="KW-1133">Transmembrane helix</keyword>
<sequence>MNTLISQSLPLHNIKRSRPWIERTPILHSVSLPKQTWKLQGGAKGFGTESLTTSKKGSQSSITSNQNEENNDDEDDKISQVVWDRMIVRILVYVGTPMATGIALLCVFNVLTEQNINFPKWLPFLTTLLAFGTSTLGIAYGTLSTSLDPDKKGSLFGWEQVQQNWPEMWKEEDESK</sequence>
<dbReference type="PANTHER" id="PTHR34575">
    <property type="entry name" value="PROTEIN PAM68, CHLOROPLASTIC"/>
    <property type="match status" value="1"/>
</dbReference>
<dbReference type="OrthoDB" id="678088at2759"/>
<dbReference type="Proteomes" id="UP000554482">
    <property type="component" value="Unassembled WGS sequence"/>
</dbReference>
<keyword evidence="2" id="KW-0812">Transmembrane</keyword>
<dbReference type="InterPro" id="IPR021855">
    <property type="entry name" value="PAM68-like"/>
</dbReference>
<feature type="compositionally biased region" description="Polar residues" evidence="1">
    <location>
        <begin position="49"/>
        <end position="66"/>
    </location>
</feature>
<reference evidence="3 4" key="1">
    <citation type="submission" date="2020-06" db="EMBL/GenBank/DDBJ databases">
        <title>Transcriptomic and genomic resources for Thalictrum thalictroides and T. hernandezii: Facilitating candidate gene discovery in an emerging model plant lineage.</title>
        <authorList>
            <person name="Arias T."/>
            <person name="Riano-Pachon D.M."/>
            <person name="Di Stilio V.S."/>
        </authorList>
    </citation>
    <scope>NUCLEOTIDE SEQUENCE [LARGE SCALE GENOMIC DNA]</scope>
    <source>
        <strain evidence="4">cv. WT478/WT964</strain>
        <tissue evidence="3">Leaves</tissue>
    </source>
</reference>
<evidence type="ECO:0000256" key="2">
    <source>
        <dbReference type="SAM" id="Phobius"/>
    </source>
</evidence>
<dbReference type="EMBL" id="JABWDY010012032">
    <property type="protein sequence ID" value="KAF5199390.1"/>
    <property type="molecule type" value="Genomic_DNA"/>
</dbReference>
<accession>A0A7J6WS17</accession>
<gene>
    <name evidence="3" type="ORF">FRX31_011022</name>
</gene>
<feature type="transmembrane region" description="Helical" evidence="2">
    <location>
        <begin position="90"/>
        <end position="111"/>
    </location>
</feature>
<evidence type="ECO:0000313" key="4">
    <source>
        <dbReference type="Proteomes" id="UP000554482"/>
    </source>
</evidence>
<feature type="region of interest" description="Disordered" evidence="1">
    <location>
        <begin position="41"/>
        <end position="76"/>
    </location>
</feature>
<dbReference type="PANTHER" id="PTHR34575:SF6">
    <property type="entry name" value="EXPRESSED PROTEIN"/>
    <property type="match status" value="1"/>
</dbReference>
<keyword evidence="4" id="KW-1185">Reference proteome</keyword>
<name>A0A7J6WS17_THATH</name>
<evidence type="ECO:0000313" key="3">
    <source>
        <dbReference type="EMBL" id="KAF5199390.1"/>
    </source>
</evidence>